<sequence length="25" mass="3042">MKWLRRAFLTVIALVLLLWVWSVAR</sequence>
<evidence type="ECO:0000313" key="2">
    <source>
        <dbReference type="EMBL" id="MBB5354015.1"/>
    </source>
</evidence>
<keyword evidence="3" id="KW-1185">Reference proteome</keyword>
<evidence type="ECO:0000313" key="3">
    <source>
        <dbReference type="Proteomes" id="UP000557717"/>
    </source>
</evidence>
<proteinExistence type="predicted"/>
<accession>A0A840V7L9</accession>
<dbReference type="Proteomes" id="UP000557717">
    <property type="component" value="Unassembled WGS sequence"/>
</dbReference>
<keyword evidence="1" id="KW-0472">Membrane</keyword>
<keyword evidence="1" id="KW-1133">Transmembrane helix</keyword>
<comment type="caution">
    <text evidence="2">The sequence shown here is derived from an EMBL/GenBank/DDBJ whole genome shotgun (WGS) entry which is preliminary data.</text>
</comment>
<protein>
    <submittedName>
        <fullName evidence="2">Uncharacterized protein</fullName>
    </submittedName>
</protein>
<keyword evidence="1" id="KW-0812">Transmembrane</keyword>
<feature type="non-terminal residue" evidence="2">
    <location>
        <position position="25"/>
    </location>
</feature>
<dbReference type="AlphaFoldDB" id="A0A840V7L9"/>
<gene>
    <name evidence="2" type="ORF">HNR46_004287</name>
</gene>
<reference evidence="2 3" key="1">
    <citation type="submission" date="2020-08" db="EMBL/GenBank/DDBJ databases">
        <title>Genomic Encyclopedia of Type Strains, Phase IV (KMG-IV): sequencing the most valuable type-strain genomes for metagenomic binning, comparative biology and taxonomic classification.</title>
        <authorList>
            <person name="Goeker M."/>
        </authorList>
    </citation>
    <scope>NUCLEOTIDE SEQUENCE [LARGE SCALE GENOMIC DNA]</scope>
    <source>
        <strain evidence="2 3">YC6886</strain>
    </source>
</reference>
<name>A0A840V7L9_9BACT</name>
<organism evidence="2 3">
    <name type="scientific">Haloferula luteola</name>
    <dbReference type="NCBI Taxonomy" id="595692"/>
    <lineage>
        <taxon>Bacteria</taxon>
        <taxon>Pseudomonadati</taxon>
        <taxon>Verrucomicrobiota</taxon>
        <taxon>Verrucomicrobiia</taxon>
        <taxon>Verrucomicrobiales</taxon>
        <taxon>Verrucomicrobiaceae</taxon>
        <taxon>Haloferula</taxon>
    </lineage>
</organism>
<dbReference type="EMBL" id="JACHFD010000071">
    <property type="protein sequence ID" value="MBB5354015.1"/>
    <property type="molecule type" value="Genomic_DNA"/>
</dbReference>
<evidence type="ECO:0000256" key="1">
    <source>
        <dbReference type="SAM" id="Phobius"/>
    </source>
</evidence>
<feature type="transmembrane region" description="Helical" evidence="1">
    <location>
        <begin position="7"/>
        <end position="24"/>
    </location>
</feature>